<dbReference type="InterPro" id="IPR006450">
    <property type="entry name" value="Phage_HK97_gp6-like"/>
</dbReference>
<dbReference type="Pfam" id="PF05135">
    <property type="entry name" value="Phage_connect_1"/>
    <property type="match status" value="1"/>
</dbReference>
<dbReference type="EMBL" id="NBBI01000013">
    <property type="protein sequence ID" value="OWK27575.1"/>
    <property type="molecule type" value="Genomic_DNA"/>
</dbReference>
<evidence type="ECO:0000313" key="2">
    <source>
        <dbReference type="Proteomes" id="UP000197290"/>
    </source>
</evidence>
<dbReference type="OrthoDB" id="8452228at2"/>
<evidence type="ECO:0000313" key="1">
    <source>
        <dbReference type="EMBL" id="OWK27575.1"/>
    </source>
</evidence>
<dbReference type="CDD" id="cd08054">
    <property type="entry name" value="gp6"/>
    <property type="match status" value="1"/>
</dbReference>
<gene>
    <name evidence="1" type="ORF">SPDO_32580</name>
</gene>
<dbReference type="NCBIfam" id="TIGR01560">
    <property type="entry name" value="put_DNA_pack"/>
    <property type="match status" value="1"/>
</dbReference>
<organism evidence="1 2">
    <name type="scientific">Sphingomonas dokdonensis</name>
    <dbReference type="NCBI Taxonomy" id="344880"/>
    <lineage>
        <taxon>Bacteria</taxon>
        <taxon>Pseudomonadati</taxon>
        <taxon>Pseudomonadota</taxon>
        <taxon>Alphaproteobacteria</taxon>
        <taxon>Sphingomonadales</taxon>
        <taxon>Sphingomonadaceae</taxon>
        <taxon>Sphingomonas</taxon>
    </lineage>
</organism>
<dbReference type="InterPro" id="IPR021146">
    <property type="entry name" value="Phage_gp6-like_head-tail"/>
</dbReference>
<name>A0A245ZCZ3_9SPHN</name>
<dbReference type="Gene3D" id="1.10.3230.30">
    <property type="entry name" value="Phage gp6-like head-tail connector protein"/>
    <property type="match status" value="1"/>
</dbReference>
<protein>
    <submittedName>
        <fullName evidence="1">Phage gp6-like head-tail connector protein</fullName>
    </submittedName>
</protein>
<comment type="caution">
    <text evidence="1">The sequence shown here is derived from an EMBL/GenBank/DDBJ whole genome shotgun (WGS) entry which is preliminary data.</text>
</comment>
<proteinExistence type="predicted"/>
<accession>A0A245ZCZ3</accession>
<dbReference type="AlphaFoldDB" id="A0A245ZCZ3"/>
<dbReference type="RefSeq" id="WP_088368559.1">
    <property type="nucleotide sequence ID" value="NZ_NBBI01000013.1"/>
</dbReference>
<keyword evidence="2" id="KW-1185">Reference proteome</keyword>
<reference evidence="1 2" key="1">
    <citation type="submission" date="2017-03" db="EMBL/GenBank/DDBJ databases">
        <title>Genome sequence of Sphingomonas dokdonensis DSM 21029.</title>
        <authorList>
            <person name="Poehlein A."/>
            <person name="Wuebbeler J.H."/>
            <person name="Steinbuechel A."/>
            <person name="Daniel R."/>
        </authorList>
    </citation>
    <scope>NUCLEOTIDE SEQUENCE [LARGE SCALE GENOMIC DNA]</scope>
    <source>
        <strain evidence="1 2">DSM 21029</strain>
    </source>
</reference>
<dbReference type="Proteomes" id="UP000197290">
    <property type="component" value="Unassembled WGS sequence"/>
</dbReference>
<sequence>MAEPVTLAEIKADLRLDLGPSADDGTLTRNITAARRMVELKTGRVIVGDAADVAGDDLETAKQAISMIVGTWYANPEGISVDGRGEMPLGVGWIIASLKRWDDGCDA</sequence>